<dbReference type="Proteomes" id="UP001165060">
    <property type="component" value="Unassembled WGS sequence"/>
</dbReference>
<sequence>MEPPLLPPPSASTPNFGALYALHTSSPPPPFQPPVYVGETLLPSPSSEPSSALSSALSSAQSSGRAFCYLLRAEPPRKPDPVLVFVQRGRAAGLLPLPCDLPGEGEALPTLPTLRADLQARGGAGNECVAFQQARIHLSSRSPAVAIFQPPSTPGSSHSSHDSESHSGRSSLFHKKKRPSLEARNLAAAPLDWSTPPLAPLLVLPPDYPELPLHVSAASLQLGRAVYLPLSPPSSPPLALPLNLSPPELGYSLLPSPPSSYILYRTTPFISGLSLAPKTAPVLDLSAETRDKVPLHPAWFRASATAVQLGYAASPAGPTIAVASVPIPELSEGGEVPRPHLKLMSGRDLTPSSTVLSRDGYALATPPKTITRPAEEVVYLSPDTPHLVGRRGVYVGESLVHSFDPGEAAARPPLPTPAGLFLCTTARLTLLPAGGAAAVHFPLRLTRLHAAPAGGGVLGIGDGAVWYAHPGGEWGRVLGGWGDEEIVYFQADYVVLRSPNDVKCEELTVRPWSLLELLSLSATPLLDKFKLYDPDQNTDPDGLNCFGKFGFGVTEKAVVAAASLSPPVYLLASASHPAPPAHIGVANHPPPSAAPPPPGGHYCEQENALEPASLADWLGRSKVVAVHEKEERKAVKTLQEILAESAAAKEEEEEEEEGLGDDENAWPKCCGANRKPEDKLAAYYRFSSVAANGTVADLSESGFAAAVTGDTEESSTVCDEGPAHATLRDVVGGEARIECRRGENLDTGVYHAGEQAEEGGRREQTIELWFKASDLQVEGGVVLVERWNEDEQGERVKVFSLLVRGNKLVFESGLERPAGNSVEGEVEEENVLAENKDSVEVELFAKAKRLGSGLAKLPNFTDLQRKSGEPRSRFDRVVFVVGGGAEAFTDVRVWATRRSEEEIGEMMSEVLKQAEAKKRKFTVKISGGGGAGAKGLGVKPLSGGVKPLGGLKSPGGGAADKRRSRTAGSLPPAPEAKGGAGPVGAGLKSPGGSAADRRKSRATSSPAPLAKERAVPGEVPAPPTIVEEDEEEVGEGEAEAGEAREGEEEAGEVGEGEGDEAAVFARTYTDAKGIKFNKDSFMVRWSALADKEAQAVCDGVAVDLDDVMTRWGFGQCPGVDTGESWTGGCTFRKNEEGGKKLAIGCLVRVKGNGAGKFQITARAVEVVCSQAVVRVVGASIARESVA</sequence>
<dbReference type="SUPFAM" id="SSF55711">
    <property type="entry name" value="Subdomain of clathrin and coatomer appendage domain"/>
    <property type="match status" value="1"/>
</dbReference>
<accession>A0ABQ6MTU4</accession>
<organism evidence="2 3">
    <name type="scientific">Tetraparma gracilis</name>
    <dbReference type="NCBI Taxonomy" id="2962635"/>
    <lineage>
        <taxon>Eukaryota</taxon>
        <taxon>Sar</taxon>
        <taxon>Stramenopiles</taxon>
        <taxon>Ochrophyta</taxon>
        <taxon>Bolidophyceae</taxon>
        <taxon>Parmales</taxon>
        <taxon>Triparmaceae</taxon>
        <taxon>Tetraparma</taxon>
    </lineage>
</organism>
<feature type="compositionally biased region" description="Pro residues" evidence="1">
    <location>
        <begin position="1"/>
        <end position="11"/>
    </location>
</feature>
<evidence type="ECO:0000256" key="1">
    <source>
        <dbReference type="SAM" id="MobiDB-lite"/>
    </source>
</evidence>
<gene>
    <name evidence="2" type="ORF">TeGR_g7666</name>
</gene>
<feature type="compositionally biased region" description="Acidic residues" evidence="1">
    <location>
        <begin position="1026"/>
        <end position="1058"/>
    </location>
</feature>
<dbReference type="InterPro" id="IPR012295">
    <property type="entry name" value="TBP_dom_sf"/>
</dbReference>
<reference evidence="2 3" key="1">
    <citation type="journal article" date="2023" name="Commun. Biol.">
        <title>Genome analysis of Parmales, the sister group of diatoms, reveals the evolutionary specialization of diatoms from phago-mixotrophs to photoautotrophs.</title>
        <authorList>
            <person name="Ban H."/>
            <person name="Sato S."/>
            <person name="Yoshikawa S."/>
            <person name="Yamada K."/>
            <person name="Nakamura Y."/>
            <person name="Ichinomiya M."/>
            <person name="Sato N."/>
            <person name="Blanc-Mathieu R."/>
            <person name="Endo H."/>
            <person name="Kuwata A."/>
            <person name="Ogata H."/>
        </authorList>
    </citation>
    <scope>NUCLEOTIDE SEQUENCE [LARGE SCALE GENOMIC DNA]</scope>
</reference>
<feature type="region of interest" description="Disordered" evidence="1">
    <location>
        <begin position="925"/>
        <end position="1058"/>
    </location>
</feature>
<feature type="region of interest" description="Disordered" evidence="1">
    <location>
        <begin position="147"/>
        <end position="177"/>
    </location>
</feature>
<dbReference type="EMBL" id="BRYB01000568">
    <property type="protein sequence ID" value="GMI33032.1"/>
    <property type="molecule type" value="Genomic_DNA"/>
</dbReference>
<feature type="compositionally biased region" description="Low complexity" evidence="1">
    <location>
        <begin position="41"/>
        <end position="56"/>
    </location>
</feature>
<feature type="compositionally biased region" description="Acidic residues" evidence="1">
    <location>
        <begin position="650"/>
        <end position="664"/>
    </location>
</feature>
<comment type="caution">
    <text evidence="2">The sequence shown here is derived from an EMBL/GenBank/DDBJ whole genome shotgun (WGS) entry which is preliminary data.</text>
</comment>
<evidence type="ECO:0000313" key="3">
    <source>
        <dbReference type="Proteomes" id="UP001165060"/>
    </source>
</evidence>
<name>A0ABQ6MTU4_9STRA</name>
<feature type="region of interest" description="Disordered" evidence="1">
    <location>
        <begin position="645"/>
        <end position="667"/>
    </location>
</feature>
<dbReference type="InterPro" id="IPR009028">
    <property type="entry name" value="Coatomer/calthrin_app_sub_C"/>
</dbReference>
<keyword evidence="3" id="KW-1185">Reference proteome</keyword>
<feature type="compositionally biased region" description="Gly residues" evidence="1">
    <location>
        <begin position="926"/>
        <end position="935"/>
    </location>
</feature>
<protein>
    <submittedName>
        <fullName evidence="2">Uncharacterized protein</fullName>
    </submittedName>
</protein>
<feature type="region of interest" description="Disordered" evidence="1">
    <location>
        <begin position="1"/>
        <end position="56"/>
    </location>
</feature>
<proteinExistence type="predicted"/>
<evidence type="ECO:0000313" key="2">
    <source>
        <dbReference type="EMBL" id="GMI33032.1"/>
    </source>
</evidence>
<feature type="compositionally biased region" description="Low complexity" evidence="1">
    <location>
        <begin position="936"/>
        <end position="951"/>
    </location>
</feature>
<dbReference type="Gene3D" id="3.30.310.10">
    <property type="entry name" value="TATA-Binding Protein"/>
    <property type="match status" value="1"/>
</dbReference>